<feature type="transmembrane region" description="Helical" evidence="6">
    <location>
        <begin position="51"/>
        <end position="71"/>
    </location>
</feature>
<gene>
    <name evidence="7" type="ORF">EJ03DRAFT_294433</name>
</gene>
<dbReference type="Pfam" id="PF10190">
    <property type="entry name" value="Tmemb_170"/>
    <property type="match status" value="1"/>
</dbReference>
<evidence type="ECO:0000256" key="2">
    <source>
        <dbReference type="ARBA" id="ARBA00006325"/>
    </source>
</evidence>
<feature type="transmembrane region" description="Helical" evidence="6">
    <location>
        <begin position="91"/>
        <end position="113"/>
    </location>
</feature>
<keyword evidence="4 6" id="KW-1133">Transmembrane helix</keyword>
<sequence>MSDNRWLITIVDRKPQGYIPLRFPALYWPFPVSGTQVRYLYDAHDIWRFTLYWTLISIVGVHMVAAAYAMAMQVHQLRRLKMKGRKVTGTWWVIGAIPVVYLIVGGIEALIAGNVVGGLIGGVYTSGYFRMSTWIPFSWGLINAGVLILSSFAIQGGL</sequence>
<keyword evidence="8" id="KW-1185">Reference proteome</keyword>
<evidence type="ECO:0000256" key="3">
    <source>
        <dbReference type="ARBA" id="ARBA00022692"/>
    </source>
</evidence>
<protein>
    <recommendedName>
        <fullName evidence="9">Integral membrane protein</fullName>
    </recommendedName>
</protein>
<comment type="similarity">
    <text evidence="2">Belongs to the TMEM170 family.</text>
</comment>
<evidence type="ECO:0000256" key="1">
    <source>
        <dbReference type="ARBA" id="ARBA00004141"/>
    </source>
</evidence>
<dbReference type="PANTHER" id="PTHR22779">
    <property type="entry name" value="SD17342P"/>
    <property type="match status" value="1"/>
</dbReference>
<keyword evidence="3 6" id="KW-0812">Transmembrane</keyword>
<dbReference type="AlphaFoldDB" id="A0A6G1L7R8"/>
<evidence type="ECO:0000313" key="7">
    <source>
        <dbReference type="EMBL" id="KAF2768642.1"/>
    </source>
</evidence>
<evidence type="ECO:0008006" key="9">
    <source>
        <dbReference type="Google" id="ProtNLM"/>
    </source>
</evidence>
<dbReference type="OrthoDB" id="2131401at2759"/>
<dbReference type="PANTHER" id="PTHR22779:SF6">
    <property type="entry name" value="SD17342P"/>
    <property type="match status" value="1"/>
</dbReference>
<accession>A0A6G1L7R8</accession>
<dbReference type="InterPro" id="IPR019334">
    <property type="entry name" value="TMEM170A/B/YPR153W-like"/>
</dbReference>
<reference evidence="7" key="1">
    <citation type="journal article" date="2020" name="Stud. Mycol.">
        <title>101 Dothideomycetes genomes: a test case for predicting lifestyles and emergence of pathogens.</title>
        <authorList>
            <person name="Haridas S."/>
            <person name="Albert R."/>
            <person name="Binder M."/>
            <person name="Bloem J."/>
            <person name="Labutti K."/>
            <person name="Salamov A."/>
            <person name="Andreopoulos B."/>
            <person name="Baker S."/>
            <person name="Barry K."/>
            <person name="Bills G."/>
            <person name="Bluhm B."/>
            <person name="Cannon C."/>
            <person name="Castanera R."/>
            <person name="Culley D."/>
            <person name="Daum C."/>
            <person name="Ezra D."/>
            <person name="Gonzalez J."/>
            <person name="Henrissat B."/>
            <person name="Kuo A."/>
            <person name="Liang C."/>
            <person name="Lipzen A."/>
            <person name="Lutzoni F."/>
            <person name="Magnuson J."/>
            <person name="Mondo S."/>
            <person name="Nolan M."/>
            <person name="Ohm R."/>
            <person name="Pangilinan J."/>
            <person name="Park H.-J."/>
            <person name="Ramirez L."/>
            <person name="Alfaro M."/>
            <person name="Sun H."/>
            <person name="Tritt A."/>
            <person name="Yoshinaga Y."/>
            <person name="Zwiers L.-H."/>
            <person name="Turgeon B."/>
            <person name="Goodwin S."/>
            <person name="Spatafora J."/>
            <person name="Crous P."/>
            <person name="Grigoriev I."/>
        </authorList>
    </citation>
    <scope>NUCLEOTIDE SEQUENCE</scope>
    <source>
        <strain evidence="7">CBS 116005</strain>
    </source>
</reference>
<evidence type="ECO:0000256" key="4">
    <source>
        <dbReference type="ARBA" id="ARBA00022989"/>
    </source>
</evidence>
<keyword evidence="5 6" id="KW-0472">Membrane</keyword>
<evidence type="ECO:0000256" key="5">
    <source>
        <dbReference type="ARBA" id="ARBA00023136"/>
    </source>
</evidence>
<dbReference type="GO" id="GO:0016020">
    <property type="term" value="C:membrane"/>
    <property type="evidence" value="ECO:0007669"/>
    <property type="project" value="UniProtKB-SubCell"/>
</dbReference>
<evidence type="ECO:0000313" key="8">
    <source>
        <dbReference type="Proteomes" id="UP000799436"/>
    </source>
</evidence>
<comment type="subcellular location">
    <subcellularLocation>
        <location evidence="1">Membrane</location>
        <topology evidence="1">Multi-pass membrane protein</topology>
    </subcellularLocation>
</comment>
<dbReference type="EMBL" id="ML995842">
    <property type="protein sequence ID" value="KAF2768642.1"/>
    <property type="molecule type" value="Genomic_DNA"/>
</dbReference>
<evidence type="ECO:0000256" key="6">
    <source>
        <dbReference type="SAM" id="Phobius"/>
    </source>
</evidence>
<dbReference type="Proteomes" id="UP000799436">
    <property type="component" value="Unassembled WGS sequence"/>
</dbReference>
<organism evidence="7 8">
    <name type="scientific">Teratosphaeria nubilosa</name>
    <dbReference type="NCBI Taxonomy" id="161662"/>
    <lineage>
        <taxon>Eukaryota</taxon>
        <taxon>Fungi</taxon>
        <taxon>Dikarya</taxon>
        <taxon>Ascomycota</taxon>
        <taxon>Pezizomycotina</taxon>
        <taxon>Dothideomycetes</taxon>
        <taxon>Dothideomycetidae</taxon>
        <taxon>Mycosphaerellales</taxon>
        <taxon>Teratosphaeriaceae</taxon>
        <taxon>Teratosphaeria</taxon>
    </lineage>
</organism>
<proteinExistence type="inferred from homology"/>
<name>A0A6G1L7R8_9PEZI</name>
<feature type="transmembrane region" description="Helical" evidence="6">
    <location>
        <begin position="133"/>
        <end position="154"/>
    </location>
</feature>